<name>A0ABT9M8C6_9DEIO</name>
<organism evidence="2 3">
    <name type="scientific">Deinococcus enclensis</name>
    <dbReference type="NCBI Taxonomy" id="1049582"/>
    <lineage>
        <taxon>Bacteria</taxon>
        <taxon>Thermotogati</taxon>
        <taxon>Deinococcota</taxon>
        <taxon>Deinococci</taxon>
        <taxon>Deinococcales</taxon>
        <taxon>Deinococcaceae</taxon>
        <taxon>Deinococcus</taxon>
    </lineage>
</organism>
<evidence type="ECO:0008006" key="4">
    <source>
        <dbReference type="Google" id="ProtNLM"/>
    </source>
</evidence>
<feature type="transmembrane region" description="Helical" evidence="1">
    <location>
        <begin position="169"/>
        <end position="188"/>
    </location>
</feature>
<evidence type="ECO:0000313" key="3">
    <source>
        <dbReference type="Proteomes" id="UP001232163"/>
    </source>
</evidence>
<protein>
    <recommendedName>
        <fullName evidence="4">DUF2812 domain-containing protein</fullName>
    </recommendedName>
</protein>
<evidence type="ECO:0000256" key="1">
    <source>
        <dbReference type="SAM" id="Phobius"/>
    </source>
</evidence>
<keyword evidence="1" id="KW-0812">Transmembrane</keyword>
<keyword evidence="3" id="KW-1185">Reference proteome</keyword>
<keyword evidence="1" id="KW-0472">Membrane</keyword>
<reference evidence="2 3" key="1">
    <citation type="submission" date="2023-07" db="EMBL/GenBank/DDBJ databases">
        <title>Genomic Encyclopedia of Type Strains, Phase IV (KMG-IV): sequencing the most valuable type-strain genomes for metagenomic binning, comparative biology and taxonomic classification.</title>
        <authorList>
            <person name="Goeker M."/>
        </authorList>
    </citation>
    <scope>NUCLEOTIDE SEQUENCE [LARGE SCALE GENOMIC DNA]</scope>
    <source>
        <strain evidence="2 3">NIO-1023</strain>
    </source>
</reference>
<keyword evidence="1" id="KW-1133">Transmembrane helix</keyword>
<dbReference type="RefSeq" id="WP_307463298.1">
    <property type="nucleotide sequence ID" value="NZ_JAURUR010000001.1"/>
</dbReference>
<evidence type="ECO:0000313" key="2">
    <source>
        <dbReference type="EMBL" id="MDP9762830.1"/>
    </source>
</evidence>
<dbReference type="Proteomes" id="UP001232163">
    <property type="component" value="Unassembled WGS sequence"/>
</dbReference>
<sequence>MPDHLTFMRSITTVHLRPGDDAVTGEAFWRELLPTWTFLPVRDAQGEYTPRMRDVIGRLNPTALEKVLDGQVMLLEDVDRPAPNECLLSVNAARHEVSVRIFGRYLTDIQSTSEWFLHRLLDAQQHFLLTPHTRCFIALDIDGRRTDLTTGRVIPLRHKLWQGFYREHLYNVNITAAVVLLTLAVVLLVTPDGTHTPLGKAYGICERVLSAALMNVFLLVGAFYTYRRGRRVVEWEKP</sequence>
<proteinExistence type="predicted"/>
<accession>A0ABT9M8C6</accession>
<feature type="transmembrane region" description="Helical" evidence="1">
    <location>
        <begin position="208"/>
        <end position="226"/>
    </location>
</feature>
<dbReference type="EMBL" id="JAURUR010000001">
    <property type="protein sequence ID" value="MDP9762830.1"/>
    <property type="molecule type" value="Genomic_DNA"/>
</dbReference>
<gene>
    <name evidence="2" type="ORF">QO006_000243</name>
</gene>
<comment type="caution">
    <text evidence="2">The sequence shown here is derived from an EMBL/GenBank/DDBJ whole genome shotgun (WGS) entry which is preliminary data.</text>
</comment>